<proteinExistence type="predicted"/>
<accession>A0ABD1YYM6</accession>
<feature type="region of interest" description="Disordered" evidence="1">
    <location>
        <begin position="99"/>
        <end position="123"/>
    </location>
</feature>
<reference evidence="3 4" key="1">
    <citation type="submission" date="2024-09" db="EMBL/GenBank/DDBJ databases">
        <title>Chromosome-scale assembly of Riccia fluitans.</title>
        <authorList>
            <person name="Paukszto L."/>
            <person name="Sawicki J."/>
            <person name="Karawczyk K."/>
            <person name="Piernik-Szablinska J."/>
            <person name="Szczecinska M."/>
            <person name="Mazdziarz M."/>
        </authorList>
    </citation>
    <scope>NUCLEOTIDE SEQUENCE [LARGE SCALE GENOMIC DNA]</scope>
    <source>
        <strain evidence="3">Rf_01</strain>
        <tissue evidence="3">Aerial parts of the thallus</tissue>
    </source>
</reference>
<keyword evidence="2" id="KW-0812">Transmembrane</keyword>
<dbReference type="PANTHER" id="PTHR36396:SF1">
    <property type="entry name" value="MALTASE-GLUCOAMYLASE, INTESTINAL PROTEIN"/>
    <property type="match status" value="1"/>
</dbReference>
<sequence>MSSDSDAPAAAQANSKPAPFVEVWTPDGTVRRFARGTKARFAIERINNRIEDNNVRVDTIESVKEGEESVEFGPDSELVSYGKDWKLHAVCRSCSAEAFRVSSEQESNGGPANNLRKRKKSKAEEIEKPINPADFYPGGVLPQGASPTSPLVYVSKVIVVFGILFVLAAGWVYILESKLFIWR</sequence>
<feature type="compositionally biased region" description="Polar residues" evidence="1">
    <location>
        <begin position="102"/>
        <end position="111"/>
    </location>
</feature>
<organism evidence="3 4">
    <name type="scientific">Riccia fluitans</name>
    <dbReference type="NCBI Taxonomy" id="41844"/>
    <lineage>
        <taxon>Eukaryota</taxon>
        <taxon>Viridiplantae</taxon>
        <taxon>Streptophyta</taxon>
        <taxon>Embryophyta</taxon>
        <taxon>Marchantiophyta</taxon>
        <taxon>Marchantiopsida</taxon>
        <taxon>Marchantiidae</taxon>
        <taxon>Marchantiales</taxon>
        <taxon>Ricciaceae</taxon>
        <taxon>Riccia</taxon>
    </lineage>
</organism>
<name>A0ABD1YYM6_9MARC</name>
<dbReference type="AlphaFoldDB" id="A0ABD1YYM6"/>
<keyword evidence="2" id="KW-1133">Transmembrane helix</keyword>
<keyword evidence="4" id="KW-1185">Reference proteome</keyword>
<keyword evidence="2" id="KW-0472">Membrane</keyword>
<evidence type="ECO:0000256" key="1">
    <source>
        <dbReference type="SAM" id="MobiDB-lite"/>
    </source>
</evidence>
<evidence type="ECO:0000313" key="3">
    <source>
        <dbReference type="EMBL" id="KAL2635882.1"/>
    </source>
</evidence>
<comment type="caution">
    <text evidence="3">The sequence shown here is derived from an EMBL/GenBank/DDBJ whole genome shotgun (WGS) entry which is preliminary data.</text>
</comment>
<feature type="transmembrane region" description="Helical" evidence="2">
    <location>
        <begin position="151"/>
        <end position="175"/>
    </location>
</feature>
<evidence type="ECO:0000256" key="2">
    <source>
        <dbReference type="SAM" id="Phobius"/>
    </source>
</evidence>
<evidence type="ECO:0000313" key="4">
    <source>
        <dbReference type="Proteomes" id="UP001605036"/>
    </source>
</evidence>
<dbReference type="EMBL" id="JBHFFA010000003">
    <property type="protein sequence ID" value="KAL2635882.1"/>
    <property type="molecule type" value="Genomic_DNA"/>
</dbReference>
<dbReference type="Proteomes" id="UP001605036">
    <property type="component" value="Unassembled WGS sequence"/>
</dbReference>
<protein>
    <submittedName>
        <fullName evidence="3">Uncharacterized protein</fullName>
    </submittedName>
</protein>
<dbReference type="PANTHER" id="PTHR36396">
    <property type="entry name" value="MALTASE-GLUCOAMYLASE, INTESTINAL PROTEIN"/>
    <property type="match status" value="1"/>
</dbReference>
<gene>
    <name evidence="3" type="ORF">R1flu_007361</name>
</gene>